<reference evidence="1" key="2">
    <citation type="submission" date="2021-04" db="EMBL/GenBank/DDBJ databases">
        <title>Isolation and genomic analysis of the ibuprofen-degrading bacterium Sphingomonas strain MPO218.</title>
        <authorList>
            <person name="Aulestia M."/>
            <person name="Flores A."/>
            <person name="Mangas E.L."/>
            <person name="Perez-Pulido A.J."/>
            <person name="Santero E."/>
            <person name="Camacho E.M."/>
        </authorList>
    </citation>
    <scope>NUCLEOTIDE SEQUENCE</scope>
    <source>
        <strain evidence="1">MPO218</strain>
    </source>
</reference>
<sequence length="339" mass="37952">MITMDVFRGDAFSAIELTTAIQDIPYVPGFLGSLNLFTPKPVRTTSIMVEKRGAKLNVIQTTERGAPRPRRERNRRNVRNFNTVRLAESDKLMADELQGIRAFGSENELEAVQTEVGNRMADLSQDLDLTFEVHRMGAINGVLLDADGSVIYDYYDEFGITQPTEIAFNWGSRTGVKKFIAENVKRPMLRALGGRALPGMGILALCGDEFYDNMQENPEYRATYLQTSAARELRNDTTFDEIFAWGVRWVNYRGTDDDSTLSVGSTKCKFIPTNVRNVFEVAYSPAEGLPFVNTRGLERYSQTIIDPSGRQEFVDIDVASYPLHICTTPEALLNGRTGA</sequence>
<reference evidence="1" key="1">
    <citation type="submission" date="2020-07" db="EMBL/GenBank/DDBJ databases">
        <authorList>
            <person name="Camacho E."/>
        </authorList>
    </citation>
    <scope>NUCLEOTIDE SEQUENCE</scope>
    <source>
        <strain evidence="1">MPO218</strain>
    </source>
</reference>
<protein>
    <submittedName>
        <fullName evidence="1">Major capsid protein</fullName>
    </submittedName>
</protein>
<dbReference type="EMBL" id="CP059319">
    <property type="protein sequence ID" value="QTH19656.1"/>
    <property type="molecule type" value="Genomic_DNA"/>
</dbReference>
<evidence type="ECO:0000313" key="1">
    <source>
        <dbReference type="EMBL" id="QTH19656.1"/>
    </source>
</evidence>
<accession>A0A975CYN2</accession>
<name>A0A975CYN2_9SPHN</name>
<dbReference type="Pfam" id="PF03864">
    <property type="entry name" value="Phage_cap_E"/>
    <property type="match status" value="1"/>
</dbReference>
<organism evidence="1 2">
    <name type="scientific">Rhizorhabdus wittichii</name>
    <dbReference type="NCBI Taxonomy" id="160791"/>
    <lineage>
        <taxon>Bacteria</taxon>
        <taxon>Pseudomonadati</taxon>
        <taxon>Pseudomonadota</taxon>
        <taxon>Alphaproteobacteria</taxon>
        <taxon>Sphingomonadales</taxon>
        <taxon>Sphingomonadaceae</taxon>
        <taxon>Rhizorhabdus</taxon>
    </lineage>
</organism>
<evidence type="ECO:0000313" key="2">
    <source>
        <dbReference type="Proteomes" id="UP000664914"/>
    </source>
</evidence>
<gene>
    <name evidence="1" type="ORF">HRJ34_14870</name>
</gene>
<dbReference type="InterPro" id="IPR005564">
    <property type="entry name" value="Major_capsid_GpE"/>
</dbReference>
<proteinExistence type="predicted"/>
<dbReference type="AlphaFoldDB" id="A0A975CYN2"/>
<dbReference type="Proteomes" id="UP000664914">
    <property type="component" value="Chromosome"/>
</dbReference>